<name>A0ABM5HZB1_DRORH</name>
<feature type="region of interest" description="Disordered" evidence="1">
    <location>
        <begin position="95"/>
        <end position="119"/>
    </location>
</feature>
<dbReference type="Proteomes" id="UP001652680">
    <property type="component" value="Unassembled WGS sequence"/>
</dbReference>
<organism evidence="2 3">
    <name type="scientific">Drosophila rhopaloa</name>
    <name type="common">Fruit fly</name>
    <dbReference type="NCBI Taxonomy" id="1041015"/>
    <lineage>
        <taxon>Eukaryota</taxon>
        <taxon>Metazoa</taxon>
        <taxon>Ecdysozoa</taxon>
        <taxon>Arthropoda</taxon>
        <taxon>Hexapoda</taxon>
        <taxon>Insecta</taxon>
        <taxon>Pterygota</taxon>
        <taxon>Neoptera</taxon>
        <taxon>Endopterygota</taxon>
        <taxon>Diptera</taxon>
        <taxon>Brachycera</taxon>
        <taxon>Muscomorpha</taxon>
        <taxon>Ephydroidea</taxon>
        <taxon>Drosophilidae</taxon>
        <taxon>Drosophila</taxon>
        <taxon>Sophophora</taxon>
    </lineage>
</organism>
<dbReference type="GeneID" id="108050399"/>
<reference evidence="2" key="2">
    <citation type="submission" date="2025-05" db="UniProtKB">
        <authorList>
            <consortium name="EnsemblMetazoa"/>
        </authorList>
    </citation>
    <scope>IDENTIFICATION</scope>
</reference>
<evidence type="ECO:0000256" key="1">
    <source>
        <dbReference type="SAM" id="MobiDB-lite"/>
    </source>
</evidence>
<dbReference type="EnsemblMetazoa" id="XM_017132115.2">
    <property type="protein sequence ID" value="XP_016987604.2"/>
    <property type="gene ID" value="LOC108050399"/>
</dbReference>
<dbReference type="RefSeq" id="XP_016987604.2">
    <property type="nucleotide sequence ID" value="XM_017132115.2"/>
</dbReference>
<sequence length="187" mass="22044">MSHNQGEHNNFFLENKDENELYVAPHLENNSMDSTVEDVTKSVDFKMDQLKNELNQSKNCIISMREQLPQKPTNQDPKMVKILLKEKYEEALKRDEKLEAEAERSVNDPNSDMEEHQAELKKRHKNEIEVYQVVQEKIMASFKKDMDNLMLKFDEEFSRLRKVHLQLLADKQKKKKDSAVVTSTHQP</sequence>
<keyword evidence="3" id="KW-1185">Reference proteome</keyword>
<evidence type="ECO:0000313" key="3">
    <source>
        <dbReference type="Proteomes" id="UP001652680"/>
    </source>
</evidence>
<reference evidence="3" key="1">
    <citation type="journal article" date="2021" name="Elife">
        <title>Highly contiguous assemblies of 101 drosophilid genomes.</title>
        <authorList>
            <person name="Kim B.Y."/>
            <person name="Wang J.R."/>
            <person name="Miller D.E."/>
            <person name="Barmina O."/>
            <person name="Delaney E."/>
            <person name="Thompson A."/>
            <person name="Comeault A.A."/>
            <person name="Peede D."/>
            <person name="D'Agostino E.R."/>
            <person name="Pelaez J."/>
            <person name="Aguilar J.M."/>
            <person name="Haji D."/>
            <person name="Matsunaga T."/>
            <person name="Armstrong E.E."/>
            <person name="Zych M."/>
            <person name="Ogawa Y."/>
            <person name="Stamenkovic-Radak M."/>
            <person name="Jelic M."/>
            <person name="Veselinovic M.S."/>
            <person name="Tanaskovic M."/>
            <person name="Eric P."/>
            <person name="Gao J.J."/>
            <person name="Katoh T.K."/>
            <person name="Toda M.J."/>
            <person name="Watabe H."/>
            <person name="Watada M."/>
            <person name="Davis J.S."/>
            <person name="Moyle L.C."/>
            <person name="Manoli G."/>
            <person name="Bertolini E."/>
            <person name="Kostal V."/>
            <person name="Hawley R.S."/>
            <person name="Takahashi A."/>
            <person name="Jones C.D."/>
            <person name="Price D.K."/>
            <person name="Whiteman N."/>
            <person name="Kopp A."/>
            <person name="Matute D.R."/>
            <person name="Petrov D.A."/>
        </authorList>
    </citation>
    <scope>NUCLEOTIDE SEQUENCE [LARGE SCALE GENOMIC DNA]</scope>
</reference>
<evidence type="ECO:0000313" key="2">
    <source>
        <dbReference type="EnsemblMetazoa" id="XP_016987604.2"/>
    </source>
</evidence>
<feature type="compositionally biased region" description="Basic and acidic residues" evidence="1">
    <location>
        <begin position="95"/>
        <end position="106"/>
    </location>
</feature>
<proteinExistence type="predicted"/>
<protein>
    <submittedName>
        <fullName evidence="2">Uncharacterized protein</fullName>
    </submittedName>
</protein>
<accession>A0ABM5HZB1</accession>